<comment type="caution">
    <text evidence="1">The sequence shown here is derived from an EMBL/GenBank/DDBJ whole genome shotgun (WGS) entry which is preliminary data.</text>
</comment>
<accession>A0AA92V3G0</accession>
<organism evidence="1 2">
    <name type="scientific">Segatella copri</name>
    <dbReference type="NCBI Taxonomy" id="165179"/>
    <lineage>
        <taxon>Bacteria</taxon>
        <taxon>Pseudomonadati</taxon>
        <taxon>Bacteroidota</taxon>
        <taxon>Bacteroidia</taxon>
        <taxon>Bacteroidales</taxon>
        <taxon>Prevotellaceae</taxon>
        <taxon>Segatella</taxon>
    </lineage>
</organism>
<dbReference type="EMBL" id="QSFW01000004">
    <property type="protein sequence ID" value="RHA88659.1"/>
    <property type="molecule type" value="Genomic_DNA"/>
</dbReference>
<dbReference type="Proteomes" id="UP000284990">
    <property type="component" value="Unassembled WGS sequence"/>
</dbReference>
<protein>
    <submittedName>
        <fullName evidence="1">Uncharacterized protein</fullName>
    </submittedName>
</protein>
<dbReference type="AlphaFoldDB" id="A0AA92V3G0"/>
<name>A0AA92V3G0_9BACT</name>
<reference evidence="1 2" key="1">
    <citation type="submission" date="2018-08" db="EMBL/GenBank/DDBJ databases">
        <title>A genome reference for cultivated species of the human gut microbiota.</title>
        <authorList>
            <person name="Zou Y."/>
            <person name="Xue W."/>
            <person name="Luo G."/>
        </authorList>
    </citation>
    <scope>NUCLEOTIDE SEQUENCE [LARGE SCALE GENOMIC DNA]</scope>
    <source>
        <strain evidence="1 2">AM42-23AC</strain>
    </source>
</reference>
<evidence type="ECO:0000313" key="2">
    <source>
        <dbReference type="Proteomes" id="UP000284990"/>
    </source>
</evidence>
<sequence>MMHFFQYFCIRILIIRVMKVLVFIFIVFSFLGVSAEENMSIEKEYDVVCSIYNGGRHNSNKAPLRYNRILLQVTELMVSVVDGADSPQPSVLSFYSGDGTLLYRKQCILENGVVISMAPDIINKVSRITIVLNDCEFIGFIK</sequence>
<evidence type="ECO:0000313" key="1">
    <source>
        <dbReference type="EMBL" id="RHA88659.1"/>
    </source>
</evidence>
<proteinExistence type="predicted"/>
<gene>
    <name evidence="1" type="ORF">DW916_02955</name>
</gene>